<keyword evidence="5" id="KW-0597">Phosphoprotein</keyword>
<dbReference type="CDD" id="cd00009">
    <property type="entry name" value="AAA"/>
    <property type="match status" value="1"/>
</dbReference>
<keyword evidence="3" id="KW-0805">Transcription regulation</keyword>
<dbReference type="Pfam" id="PF00158">
    <property type="entry name" value="Sigma54_activat"/>
    <property type="match status" value="1"/>
</dbReference>
<dbReference type="GO" id="GO:0000160">
    <property type="term" value="P:phosphorelay signal transduction system"/>
    <property type="evidence" value="ECO:0007669"/>
    <property type="project" value="InterPro"/>
</dbReference>
<dbReference type="Gene3D" id="3.40.50.300">
    <property type="entry name" value="P-loop containing nucleotide triphosphate hydrolases"/>
    <property type="match status" value="1"/>
</dbReference>
<dbReference type="PROSITE" id="PS00676">
    <property type="entry name" value="SIGMA54_INTERACT_2"/>
    <property type="match status" value="1"/>
</dbReference>
<dbReference type="Gene3D" id="1.10.10.60">
    <property type="entry name" value="Homeodomain-like"/>
    <property type="match status" value="1"/>
</dbReference>
<dbReference type="AlphaFoldDB" id="A0A1H0V4L6"/>
<dbReference type="InterPro" id="IPR003593">
    <property type="entry name" value="AAA+_ATPase"/>
</dbReference>
<dbReference type="InterPro" id="IPR011006">
    <property type="entry name" value="CheY-like_superfamily"/>
</dbReference>
<dbReference type="RefSeq" id="WP_092225773.1">
    <property type="nucleotide sequence ID" value="NZ_FNJI01000040.1"/>
</dbReference>
<dbReference type="SMART" id="SM00382">
    <property type="entry name" value="AAA"/>
    <property type="match status" value="1"/>
</dbReference>
<dbReference type="SUPFAM" id="SSF52172">
    <property type="entry name" value="CheY-like"/>
    <property type="match status" value="1"/>
</dbReference>
<protein>
    <submittedName>
        <fullName evidence="8">Two component, sigma54 specific, transcriptional regulator, Fis family</fullName>
    </submittedName>
</protein>
<dbReference type="InterPro" id="IPR002078">
    <property type="entry name" value="Sigma_54_int"/>
</dbReference>
<feature type="domain" description="Response regulatory" evidence="7">
    <location>
        <begin position="10"/>
        <end position="125"/>
    </location>
</feature>
<evidence type="ECO:0000259" key="6">
    <source>
        <dbReference type="PROSITE" id="PS50045"/>
    </source>
</evidence>
<dbReference type="PRINTS" id="PR01590">
    <property type="entry name" value="HTHFIS"/>
</dbReference>
<dbReference type="PROSITE" id="PS50110">
    <property type="entry name" value="RESPONSE_REGULATORY"/>
    <property type="match status" value="1"/>
</dbReference>
<dbReference type="PROSITE" id="PS00675">
    <property type="entry name" value="SIGMA54_INTERACT_1"/>
    <property type="match status" value="1"/>
</dbReference>
<accession>A0A1H0V4L6</accession>
<dbReference type="InterPro" id="IPR009057">
    <property type="entry name" value="Homeodomain-like_sf"/>
</dbReference>
<feature type="modified residue" description="4-aspartylphosphate" evidence="5">
    <location>
        <position position="60"/>
    </location>
</feature>
<dbReference type="FunFam" id="3.40.50.300:FF:000006">
    <property type="entry name" value="DNA-binding transcriptional regulator NtrC"/>
    <property type="match status" value="1"/>
</dbReference>
<dbReference type="OrthoDB" id="9814761at2"/>
<keyword evidence="2" id="KW-0067">ATP-binding</keyword>
<evidence type="ECO:0000313" key="9">
    <source>
        <dbReference type="Proteomes" id="UP000199073"/>
    </source>
</evidence>
<organism evidence="8 9">
    <name type="scientific">Desulforhopalus singaporensis</name>
    <dbReference type="NCBI Taxonomy" id="91360"/>
    <lineage>
        <taxon>Bacteria</taxon>
        <taxon>Pseudomonadati</taxon>
        <taxon>Thermodesulfobacteriota</taxon>
        <taxon>Desulfobulbia</taxon>
        <taxon>Desulfobulbales</taxon>
        <taxon>Desulfocapsaceae</taxon>
        <taxon>Desulforhopalus</taxon>
    </lineage>
</organism>
<dbReference type="EMBL" id="FNJI01000040">
    <property type="protein sequence ID" value="SDP73108.1"/>
    <property type="molecule type" value="Genomic_DNA"/>
</dbReference>
<dbReference type="PANTHER" id="PTHR32071:SF13">
    <property type="entry name" value="RESPONSE REGULATOR HSFA"/>
    <property type="match status" value="1"/>
</dbReference>
<dbReference type="Pfam" id="PF02954">
    <property type="entry name" value="HTH_8"/>
    <property type="match status" value="1"/>
</dbReference>
<dbReference type="Pfam" id="PF25601">
    <property type="entry name" value="AAA_lid_14"/>
    <property type="match status" value="1"/>
</dbReference>
<keyword evidence="4" id="KW-0804">Transcription</keyword>
<dbReference type="Gene3D" id="3.40.50.2300">
    <property type="match status" value="1"/>
</dbReference>
<dbReference type="GO" id="GO:0006355">
    <property type="term" value="P:regulation of DNA-templated transcription"/>
    <property type="evidence" value="ECO:0007669"/>
    <property type="project" value="InterPro"/>
</dbReference>
<dbReference type="InterPro" id="IPR025943">
    <property type="entry name" value="Sigma_54_int_dom_ATP-bd_2"/>
</dbReference>
<proteinExistence type="predicted"/>
<evidence type="ECO:0000256" key="4">
    <source>
        <dbReference type="ARBA" id="ARBA00023163"/>
    </source>
</evidence>
<dbReference type="Gene3D" id="1.10.8.60">
    <property type="match status" value="1"/>
</dbReference>
<evidence type="ECO:0000256" key="3">
    <source>
        <dbReference type="ARBA" id="ARBA00023015"/>
    </source>
</evidence>
<keyword evidence="1" id="KW-0547">Nucleotide-binding</keyword>
<dbReference type="PROSITE" id="PS50045">
    <property type="entry name" value="SIGMA54_INTERACT_4"/>
    <property type="match status" value="1"/>
</dbReference>
<evidence type="ECO:0000256" key="1">
    <source>
        <dbReference type="ARBA" id="ARBA00022741"/>
    </source>
</evidence>
<dbReference type="SUPFAM" id="SSF52540">
    <property type="entry name" value="P-loop containing nucleoside triphosphate hydrolases"/>
    <property type="match status" value="1"/>
</dbReference>
<keyword evidence="9" id="KW-1185">Reference proteome</keyword>
<evidence type="ECO:0000256" key="2">
    <source>
        <dbReference type="ARBA" id="ARBA00022840"/>
    </source>
</evidence>
<dbReference type="GO" id="GO:0005524">
    <property type="term" value="F:ATP binding"/>
    <property type="evidence" value="ECO:0007669"/>
    <property type="project" value="UniProtKB-KW"/>
</dbReference>
<dbReference type="GO" id="GO:0043565">
    <property type="term" value="F:sequence-specific DNA binding"/>
    <property type="evidence" value="ECO:0007669"/>
    <property type="project" value="InterPro"/>
</dbReference>
<dbReference type="Pfam" id="PF00072">
    <property type="entry name" value="Response_reg"/>
    <property type="match status" value="1"/>
</dbReference>
<evidence type="ECO:0000256" key="5">
    <source>
        <dbReference type="PROSITE-ProRule" id="PRU00169"/>
    </source>
</evidence>
<dbReference type="STRING" id="91360.SAMN05660330_03863"/>
<sequence length="470" mass="52385">MSNTNYPALPILVVDDEESICLSIDTILQLAGMNNVIICSDGRQVLPIVEQKEPSVILLDLNMPHVDGEDILDQIISYYPHIPVIIITGRIDAETAVDCMKNGAFDYIVKPVDENRLIASVQKSLRYTDLHKENESLKERLRNKDIDHPEAFDDIITNNPKMMMIFNYIESIATTGEPVLVRGETGTGKELIARAIHTLSGRRGRFVAVNVAGLDDNVFSDTLFGHVKGAFTGATSGRSGLIEKAAGGTLFLDEIGDLSPGSQIKLLRLLQEKEYLPIGADNNKLSDARIIASTHVDLWELQQKDLFRKDLHYRLRTHRITLPPLRDRIEDIPVLIEHFTRIAAGSLEKGKPVLPKELFFLLETYHFPGNIRELQAMAFDAVAQSRSSSLPLSVFRDHIAKVRQAEARHNDGHTKGVPFTFANPLPTIKEATRMLVEEAMLRAGNNQSTAAAMLGISQQALSRRLQKMDE</sequence>
<dbReference type="InterPro" id="IPR058031">
    <property type="entry name" value="AAA_lid_NorR"/>
</dbReference>
<dbReference type="InterPro" id="IPR002197">
    <property type="entry name" value="HTH_Fis"/>
</dbReference>
<dbReference type="InterPro" id="IPR001789">
    <property type="entry name" value="Sig_transdc_resp-reg_receiver"/>
</dbReference>
<dbReference type="PANTHER" id="PTHR32071">
    <property type="entry name" value="TRANSCRIPTIONAL REGULATORY PROTEIN"/>
    <property type="match status" value="1"/>
</dbReference>
<gene>
    <name evidence="8" type="ORF">SAMN05660330_03863</name>
</gene>
<reference evidence="8 9" key="1">
    <citation type="submission" date="2016-10" db="EMBL/GenBank/DDBJ databases">
        <authorList>
            <person name="de Groot N.N."/>
        </authorList>
    </citation>
    <scope>NUCLEOTIDE SEQUENCE [LARGE SCALE GENOMIC DNA]</scope>
    <source>
        <strain evidence="8 9">DSM 12130</strain>
    </source>
</reference>
<dbReference type="InterPro" id="IPR025662">
    <property type="entry name" value="Sigma_54_int_dom_ATP-bd_1"/>
</dbReference>
<evidence type="ECO:0000313" key="8">
    <source>
        <dbReference type="EMBL" id="SDP73108.1"/>
    </source>
</evidence>
<name>A0A1H0V4L6_9BACT</name>
<dbReference type="Proteomes" id="UP000199073">
    <property type="component" value="Unassembled WGS sequence"/>
</dbReference>
<dbReference type="SUPFAM" id="SSF46689">
    <property type="entry name" value="Homeodomain-like"/>
    <property type="match status" value="1"/>
</dbReference>
<feature type="domain" description="Sigma-54 factor interaction" evidence="6">
    <location>
        <begin position="155"/>
        <end position="383"/>
    </location>
</feature>
<dbReference type="InterPro" id="IPR027417">
    <property type="entry name" value="P-loop_NTPase"/>
</dbReference>
<dbReference type="SMART" id="SM00448">
    <property type="entry name" value="REC"/>
    <property type="match status" value="1"/>
</dbReference>
<evidence type="ECO:0000259" key="7">
    <source>
        <dbReference type="PROSITE" id="PS50110"/>
    </source>
</evidence>